<feature type="region of interest" description="Disordered" evidence="1">
    <location>
        <begin position="1"/>
        <end position="76"/>
    </location>
</feature>
<keyword evidence="3" id="KW-1185">Reference proteome</keyword>
<feature type="compositionally biased region" description="Acidic residues" evidence="1">
    <location>
        <begin position="64"/>
        <end position="76"/>
    </location>
</feature>
<name>A0A0C9TGZ8_SPHS4</name>
<dbReference type="AlphaFoldDB" id="A0A0C9TGZ8"/>
<accession>A0A0C9TGZ8</accession>
<evidence type="ECO:0000256" key="1">
    <source>
        <dbReference type="SAM" id="MobiDB-lite"/>
    </source>
</evidence>
<proteinExistence type="predicted"/>
<dbReference type="HOGENOM" id="CLU_113427_0_0_1"/>
<evidence type="ECO:0000313" key="2">
    <source>
        <dbReference type="EMBL" id="KIJ28738.1"/>
    </source>
</evidence>
<sequence length="195" mass="22754">MARTSKATQSRRKNLSKASKDVTHPQKQAVMPVDSGSDSEYSPEDHLQNRFQEMEDAGLFPGFEDSDDESEDDEIDEEAEAEIRDESTLLNFSARLQEAMDLLQQQEREEAANRSRPKYYNKNSDRTKCRYVKVRHDIKTKNPNFKFVNEYFKLPREKAVQAVESISDNEIIDEVDMALVRECFLMFPRICWTDI</sequence>
<dbReference type="Proteomes" id="UP000054279">
    <property type="component" value="Unassembled WGS sequence"/>
</dbReference>
<evidence type="ECO:0000313" key="3">
    <source>
        <dbReference type="Proteomes" id="UP000054279"/>
    </source>
</evidence>
<organism evidence="2 3">
    <name type="scientific">Sphaerobolus stellatus (strain SS14)</name>
    <dbReference type="NCBI Taxonomy" id="990650"/>
    <lineage>
        <taxon>Eukaryota</taxon>
        <taxon>Fungi</taxon>
        <taxon>Dikarya</taxon>
        <taxon>Basidiomycota</taxon>
        <taxon>Agaricomycotina</taxon>
        <taxon>Agaricomycetes</taxon>
        <taxon>Phallomycetidae</taxon>
        <taxon>Geastrales</taxon>
        <taxon>Sphaerobolaceae</taxon>
        <taxon>Sphaerobolus</taxon>
    </lineage>
</organism>
<reference evidence="2 3" key="1">
    <citation type="submission" date="2014-06" db="EMBL/GenBank/DDBJ databases">
        <title>Evolutionary Origins and Diversification of the Mycorrhizal Mutualists.</title>
        <authorList>
            <consortium name="DOE Joint Genome Institute"/>
            <consortium name="Mycorrhizal Genomics Consortium"/>
            <person name="Kohler A."/>
            <person name="Kuo A."/>
            <person name="Nagy L.G."/>
            <person name="Floudas D."/>
            <person name="Copeland A."/>
            <person name="Barry K.W."/>
            <person name="Cichocki N."/>
            <person name="Veneault-Fourrey C."/>
            <person name="LaButti K."/>
            <person name="Lindquist E.A."/>
            <person name="Lipzen A."/>
            <person name="Lundell T."/>
            <person name="Morin E."/>
            <person name="Murat C."/>
            <person name="Riley R."/>
            <person name="Ohm R."/>
            <person name="Sun H."/>
            <person name="Tunlid A."/>
            <person name="Henrissat B."/>
            <person name="Grigoriev I.V."/>
            <person name="Hibbett D.S."/>
            <person name="Martin F."/>
        </authorList>
    </citation>
    <scope>NUCLEOTIDE SEQUENCE [LARGE SCALE GENOMIC DNA]</scope>
    <source>
        <strain evidence="2 3">SS14</strain>
    </source>
</reference>
<protein>
    <submittedName>
        <fullName evidence="2">Uncharacterized protein</fullName>
    </submittedName>
</protein>
<gene>
    <name evidence="2" type="ORF">M422DRAFT_54487</name>
</gene>
<dbReference type="EMBL" id="KN837299">
    <property type="protein sequence ID" value="KIJ28738.1"/>
    <property type="molecule type" value="Genomic_DNA"/>
</dbReference>